<feature type="transmembrane region" description="Helical" evidence="9">
    <location>
        <begin position="174"/>
        <end position="203"/>
    </location>
</feature>
<dbReference type="InterPro" id="IPR001841">
    <property type="entry name" value="Znf_RING"/>
</dbReference>
<keyword evidence="7 9" id="KW-0472">Membrane</keyword>
<evidence type="ECO:0000259" key="10">
    <source>
        <dbReference type="PROSITE" id="PS50089"/>
    </source>
</evidence>
<keyword evidence="6 9" id="KW-1133">Transmembrane helix</keyword>
<accession>A0A6S8ABE2</accession>
<dbReference type="Pfam" id="PF00097">
    <property type="entry name" value="zf-C3HC4"/>
    <property type="match status" value="1"/>
</dbReference>
<dbReference type="EMBL" id="HBIN01004283">
    <property type="protein sequence ID" value="CAE0432692.1"/>
    <property type="molecule type" value="Transcribed_RNA"/>
</dbReference>
<dbReference type="PANTHER" id="PTHR13407">
    <property type="entry name" value="RNF121 PROTEIN"/>
    <property type="match status" value="1"/>
</dbReference>
<evidence type="ECO:0000256" key="6">
    <source>
        <dbReference type="ARBA" id="ARBA00022989"/>
    </source>
</evidence>
<feature type="transmembrane region" description="Helical" evidence="9">
    <location>
        <begin position="79"/>
        <end position="99"/>
    </location>
</feature>
<feature type="transmembrane region" description="Helical" evidence="9">
    <location>
        <begin position="129"/>
        <end position="153"/>
    </location>
</feature>
<evidence type="ECO:0000256" key="4">
    <source>
        <dbReference type="ARBA" id="ARBA00022771"/>
    </source>
</evidence>
<evidence type="ECO:0000256" key="1">
    <source>
        <dbReference type="ARBA" id="ARBA00004141"/>
    </source>
</evidence>
<protein>
    <recommendedName>
        <fullName evidence="10">RING-type domain-containing protein</fullName>
    </recommendedName>
</protein>
<dbReference type="InterPro" id="IPR013083">
    <property type="entry name" value="Znf_RING/FYVE/PHD"/>
</dbReference>
<evidence type="ECO:0000313" key="12">
    <source>
        <dbReference type="EMBL" id="CAE0432692.1"/>
    </source>
</evidence>
<evidence type="ECO:0000256" key="2">
    <source>
        <dbReference type="ARBA" id="ARBA00022692"/>
    </source>
</evidence>
<dbReference type="GO" id="GO:0036503">
    <property type="term" value="P:ERAD pathway"/>
    <property type="evidence" value="ECO:0007669"/>
    <property type="project" value="TreeGrafter"/>
</dbReference>
<dbReference type="GO" id="GO:0061630">
    <property type="term" value="F:ubiquitin protein ligase activity"/>
    <property type="evidence" value="ECO:0007669"/>
    <property type="project" value="TreeGrafter"/>
</dbReference>
<keyword evidence="2 9" id="KW-0812">Transmembrane</keyword>
<feature type="transmembrane region" description="Helical" evidence="9">
    <location>
        <begin position="313"/>
        <end position="339"/>
    </location>
</feature>
<gene>
    <name evidence="11" type="ORF">ASTO00021_LOCUS3009</name>
    <name evidence="12" type="ORF">ASTO00021_LOCUS3010</name>
</gene>
<dbReference type="GO" id="GO:0005789">
    <property type="term" value="C:endoplasmic reticulum membrane"/>
    <property type="evidence" value="ECO:0007669"/>
    <property type="project" value="TreeGrafter"/>
</dbReference>
<evidence type="ECO:0000256" key="9">
    <source>
        <dbReference type="SAM" id="Phobius"/>
    </source>
</evidence>
<evidence type="ECO:0000256" key="8">
    <source>
        <dbReference type="PROSITE-ProRule" id="PRU00175"/>
    </source>
</evidence>
<dbReference type="InterPro" id="IPR040176">
    <property type="entry name" value="RNF121/RNF175"/>
</dbReference>
<reference evidence="11" key="1">
    <citation type="submission" date="2021-01" db="EMBL/GenBank/DDBJ databases">
        <authorList>
            <person name="Corre E."/>
            <person name="Pelletier E."/>
            <person name="Niang G."/>
            <person name="Scheremetjew M."/>
            <person name="Finn R."/>
            <person name="Kale V."/>
            <person name="Holt S."/>
            <person name="Cochrane G."/>
            <person name="Meng A."/>
            <person name="Brown T."/>
            <person name="Cohen L."/>
        </authorList>
    </citation>
    <scope>NUCLEOTIDE SEQUENCE</scope>
    <source>
        <strain evidence="11">GSBS06</strain>
    </source>
</reference>
<keyword evidence="4 8" id="KW-0863">Zinc-finger</keyword>
<proteinExistence type="predicted"/>
<evidence type="ECO:0000256" key="5">
    <source>
        <dbReference type="ARBA" id="ARBA00022833"/>
    </source>
</evidence>
<evidence type="ECO:0000256" key="3">
    <source>
        <dbReference type="ARBA" id="ARBA00022723"/>
    </source>
</evidence>
<name>A0A6S8ABE2_9STRA</name>
<evidence type="ECO:0000313" key="11">
    <source>
        <dbReference type="EMBL" id="CAE0432691.1"/>
    </source>
</evidence>
<dbReference type="GO" id="GO:0000139">
    <property type="term" value="C:Golgi membrane"/>
    <property type="evidence" value="ECO:0007669"/>
    <property type="project" value="TreeGrafter"/>
</dbReference>
<feature type="domain" description="RING-type" evidence="10">
    <location>
        <begin position="235"/>
        <end position="290"/>
    </location>
</feature>
<dbReference type="AlphaFoldDB" id="A0A6S8ABE2"/>
<dbReference type="Gene3D" id="3.30.40.10">
    <property type="entry name" value="Zinc/RING finger domain, C3HC4 (zinc finger)"/>
    <property type="match status" value="1"/>
</dbReference>
<organism evidence="11">
    <name type="scientific">Aplanochytrium stocchinoi</name>
    <dbReference type="NCBI Taxonomy" id="215587"/>
    <lineage>
        <taxon>Eukaryota</taxon>
        <taxon>Sar</taxon>
        <taxon>Stramenopiles</taxon>
        <taxon>Bigyra</taxon>
        <taxon>Labyrinthulomycetes</taxon>
        <taxon>Thraustochytrida</taxon>
        <taxon>Thraustochytriidae</taxon>
        <taxon>Aplanochytrium</taxon>
    </lineage>
</organism>
<dbReference type="GO" id="GO:0008270">
    <property type="term" value="F:zinc ion binding"/>
    <property type="evidence" value="ECO:0007669"/>
    <property type="project" value="UniProtKB-KW"/>
</dbReference>
<evidence type="ECO:0000256" key="7">
    <source>
        <dbReference type="ARBA" id="ARBA00023136"/>
    </source>
</evidence>
<dbReference type="PANTHER" id="PTHR13407:SF0">
    <property type="entry name" value="FI05221P"/>
    <property type="match status" value="1"/>
</dbReference>
<dbReference type="EMBL" id="HBIN01004282">
    <property type="protein sequence ID" value="CAE0432691.1"/>
    <property type="molecule type" value="Transcribed_RNA"/>
</dbReference>
<dbReference type="InterPro" id="IPR018957">
    <property type="entry name" value="Znf_C3HC4_RING-type"/>
</dbReference>
<dbReference type="PROSITE" id="PS50089">
    <property type="entry name" value="ZF_RING_2"/>
    <property type="match status" value="1"/>
</dbReference>
<comment type="subcellular location">
    <subcellularLocation>
        <location evidence="1">Membrane</location>
        <topology evidence="1">Multi-pass membrane protein</topology>
    </subcellularLocation>
</comment>
<keyword evidence="5" id="KW-0862">Zinc</keyword>
<dbReference type="SMART" id="SM00184">
    <property type="entry name" value="RING"/>
    <property type="match status" value="1"/>
</dbReference>
<dbReference type="SUPFAM" id="SSF57850">
    <property type="entry name" value="RING/U-box"/>
    <property type="match status" value="1"/>
</dbReference>
<sequence>MSAETNQNTEESASLNDADFPKNLLSTEKLDLSGVVAGVEEHDGVLEFKLEPHGKVAHMELEQRHKLAVDPEYIHQQELSAEFFFLFIIGIQILIYVLYKKYPERFKEVTFVLLWLYPLVLLHRDQHPVTLGFIAVWILWSLRTGFLMHLALAKPLAPTTPELVYGWFLKTHSICYYSAGATVYIFFLVPGLGILMLFFALYFGVLGRDCAEICATRISNTIGYTKYETAPENICALCNIELRQTLELMLGETTEDEQPNVIQLQCKHEFHEKCIRGWTIVGKKDICPFCFEKVDMRILIPDSPWNSKRLSLLWVKLLGLIRFLLVWNPLVTYSAMILLKLFHFAPLRDQSGKPVF</sequence>
<keyword evidence="3" id="KW-0479">Metal-binding</keyword>